<comment type="caution">
    <text evidence="3">The sequence shown here is derived from an EMBL/GenBank/DDBJ whole genome shotgun (WGS) entry which is preliminary data.</text>
</comment>
<evidence type="ECO:0000256" key="2">
    <source>
        <dbReference type="SAM" id="Phobius"/>
    </source>
</evidence>
<gene>
    <name evidence="3" type="ORF">G8770_06610</name>
</gene>
<dbReference type="Proteomes" id="UP000787472">
    <property type="component" value="Unassembled WGS sequence"/>
</dbReference>
<protein>
    <submittedName>
        <fullName evidence="3">Uncharacterized protein</fullName>
    </submittedName>
</protein>
<keyword evidence="1" id="KW-0175">Coiled coil</keyword>
<organism evidence="3 4">
    <name type="scientific">Pseudomaricurvus hydrocarbonicus</name>
    <dbReference type="NCBI Taxonomy" id="1470433"/>
    <lineage>
        <taxon>Bacteria</taxon>
        <taxon>Pseudomonadati</taxon>
        <taxon>Pseudomonadota</taxon>
        <taxon>Gammaproteobacteria</taxon>
        <taxon>Cellvibrionales</taxon>
        <taxon>Cellvibrionaceae</taxon>
        <taxon>Pseudomaricurvus</taxon>
    </lineage>
</organism>
<reference evidence="3" key="1">
    <citation type="submission" date="2020-03" db="EMBL/GenBank/DDBJ databases">
        <authorList>
            <person name="Guo F."/>
        </authorList>
    </citation>
    <scope>NUCLEOTIDE SEQUENCE</scope>
    <source>
        <strain evidence="3">JCM 30134</strain>
    </source>
</reference>
<feature type="transmembrane region" description="Helical" evidence="2">
    <location>
        <begin position="40"/>
        <end position="61"/>
    </location>
</feature>
<feature type="coiled-coil region" evidence="1">
    <location>
        <begin position="113"/>
        <end position="140"/>
    </location>
</feature>
<sequence length="161" mass="18767">MKVERVMRWPLIMVFCLVATVMFVYEFIKEWLFDGSLSPWQSHAITIVVTSFLATFAACLLRSWSNKLLLQQQTLELERQKAVSMRLMLSATQHIVNNLLNQFQLIQLEAEQGEVKQETLDLLERSVAEAKEQIRLLESIDDPARKESYDRFYPEKNAVAE</sequence>
<keyword evidence="2" id="KW-0812">Transmembrane</keyword>
<keyword evidence="2" id="KW-0472">Membrane</keyword>
<evidence type="ECO:0000256" key="1">
    <source>
        <dbReference type="SAM" id="Coils"/>
    </source>
</evidence>
<evidence type="ECO:0000313" key="3">
    <source>
        <dbReference type="EMBL" id="NHO65213.1"/>
    </source>
</evidence>
<keyword evidence="2" id="KW-1133">Transmembrane helix</keyword>
<feature type="transmembrane region" description="Helical" evidence="2">
    <location>
        <begin position="9"/>
        <end position="28"/>
    </location>
</feature>
<keyword evidence="4" id="KW-1185">Reference proteome</keyword>
<accession>A0A9E5MLQ8</accession>
<evidence type="ECO:0000313" key="4">
    <source>
        <dbReference type="Proteomes" id="UP000787472"/>
    </source>
</evidence>
<dbReference type="EMBL" id="JAAONZ010000003">
    <property type="protein sequence ID" value="NHO65213.1"/>
    <property type="molecule type" value="Genomic_DNA"/>
</dbReference>
<proteinExistence type="predicted"/>
<dbReference type="RefSeq" id="WP_167183570.1">
    <property type="nucleotide sequence ID" value="NZ_JAAONZ010000003.1"/>
</dbReference>
<dbReference type="AlphaFoldDB" id="A0A9E5MLQ8"/>
<name>A0A9E5MLQ8_9GAMM</name>